<dbReference type="EMBL" id="JAVRHR010000001">
    <property type="protein sequence ID" value="MDT0606327.1"/>
    <property type="molecule type" value="Genomic_DNA"/>
</dbReference>
<evidence type="ECO:0000256" key="4">
    <source>
        <dbReference type="ARBA" id="ARBA00023136"/>
    </source>
</evidence>
<reference evidence="6 7" key="1">
    <citation type="submission" date="2023-09" db="EMBL/GenBank/DDBJ databases">
        <authorList>
            <person name="Rey-Velasco X."/>
        </authorList>
    </citation>
    <scope>NUCLEOTIDE SEQUENCE [LARGE SCALE GENOMIC DNA]</scope>
    <source>
        <strain evidence="6 7">F388</strain>
    </source>
</reference>
<dbReference type="PROSITE" id="PS51257">
    <property type="entry name" value="PROKAR_LIPOPROTEIN"/>
    <property type="match status" value="1"/>
</dbReference>
<dbReference type="InterPro" id="IPR032808">
    <property type="entry name" value="DoxX"/>
</dbReference>
<gene>
    <name evidence="6" type="ORF">RM706_04775</name>
</gene>
<evidence type="ECO:0000256" key="1">
    <source>
        <dbReference type="ARBA" id="ARBA00004141"/>
    </source>
</evidence>
<keyword evidence="4 5" id="KW-0472">Membrane</keyword>
<accession>A0ABU3A820</accession>
<dbReference type="RefSeq" id="WP_311349883.1">
    <property type="nucleotide sequence ID" value="NZ_JAVRHR010000001.1"/>
</dbReference>
<feature type="transmembrane region" description="Helical" evidence="5">
    <location>
        <begin position="47"/>
        <end position="65"/>
    </location>
</feature>
<comment type="caution">
    <text evidence="6">The sequence shown here is derived from an EMBL/GenBank/DDBJ whole genome shotgun (WGS) entry which is preliminary data.</text>
</comment>
<comment type="subcellular location">
    <subcellularLocation>
        <location evidence="1">Membrane</location>
        <topology evidence="1">Multi-pass membrane protein</topology>
    </subcellularLocation>
</comment>
<organism evidence="6 7">
    <name type="scientific">Croceitalea rosinachiae</name>
    <dbReference type="NCBI Taxonomy" id="3075596"/>
    <lineage>
        <taxon>Bacteria</taxon>
        <taxon>Pseudomonadati</taxon>
        <taxon>Bacteroidota</taxon>
        <taxon>Flavobacteriia</taxon>
        <taxon>Flavobacteriales</taxon>
        <taxon>Flavobacteriaceae</taxon>
        <taxon>Croceitalea</taxon>
    </lineage>
</organism>
<feature type="transmembrane region" description="Helical" evidence="5">
    <location>
        <begin position="71"/>
        <end position="90"/>
    </location>
</feature>
<keyword evidence="3 5" id="KW-1133">Transmembrane helix</keyword>
<dbReference type="Pfam" id="PF13564">
    <property type="entry name" value="DoxX_2"/>
    <property type="match status" value="1"/>
</dbReference>
<sequence length="123" mass="13554">MVTKSPSLLVAILFSAISFIFFGYSCLTSPFMLAEFKRYGLNKYRHLTGSLQILGSLALLAGLFYLPLIVIGSAGLSVLMFMGLAIRIHLRDSFIKSTPSLFYAVLNLAILLAVLRGLNLFFL</sequence>
<name>A0ABU3A820_9FLAO</name>
<feature type="transmembrane region" description="Helical" evidence="5">
    <location>
        <begin position="6"/>
        <end position="27"/>
    </location>
</feature>
<proteinExistence type="predicted"/>
<keyword evidence="7" id="KW-1185">Reference proteome</keyword>
<dbReference type="Proteomes" id="UP001255246">
    <property type="component" value="Unassembled WGS sequence"/>
</dbReference>
<protein>
    <submittedName>
        <fullName evidence="6">DoxX family protein</fullName>
    </submittedName>
</protein>
<keyword evidence="2 5" id="KW-0812">Transmembrane</keyword>
<evidence type="ECO:0000313" key="6">
    <source>
        <dbReference type="EMBL" id="MDT0606327.1"/>
    </source>
</evidence>
<evidence type="ECO:0000256" key="2">
    <source>
        <dbReference type="ARBA" id="ARBA00022692"/>
    </source>
</evidence>
<evidence type="ECO:0000256" key="3">
    <source>
        <dbReference type="ARBA" id="ARBA00022989"/>
    </source>
</evidence>
<evidence type="ECO:0000256" key="5">
    <source>
        <dbReference type="SAM" id="Phobius"/>
    </source>
</evidence>
<feature type="transmembrane region" description="Helical" evidence="5">
    <location>
        <begin position="102"/>
        <end position="122"/>
    </location>
</feature>
<evidence type="ECO:0000313" key="7">
    <source>
        <dbReference type="Proteomes" id="UP001255246"/>
    </source>
</evidence>